<accession>H2Y1X6</accession>
<name>H2Y1X6_CIOIN</name>
<keyword evidence="1" id="KW-0812">Transmembrane</keyword>
<dbReference type="InParanoid" id="H2Y1X6"/>
<dbReference type="EMBL" id="EAAA01000758">
    <property type="status" value="NOT_ANNOTATED_CDS"/>
    <property type="molecule type" value="Genomic_DNA"/>
</dbReference>
<reference evidence="3" key="2">
    <citation type="journal article" date="2008" name="Genome Biol.">
        <title>Improved genome assembly and evidence-based global gene model set for the chordate Ciona intestinalis: new insight into intron and operon populations.</title>
        <authorList>
            <person name="Satou Y."/>
            <person name="Mineta K."/>
            <person name="Ogasawara M."/>
            <person name="Sasakura Y."/>
            <person name="Shoguchi E."/>
            <person name="Ueno K."/>
            <person name="Yamada L."/>
            <person name="Matsumoto J."/>
            <person name="Wasserscheid J."/>
            <person name="Dewar K."/>
            <person name="Wiley G.B."/>
            <person name="Macmil S.L."/>
            <person name="Roe B.A."/>
            <person name="Zeller R.W."/>
            <person name="Hastings K.E."/>
            <person name="Lemaire P."/>
            <person name="Lindquist E."/>
            <person name="Endo T."/>
            <person name="Hotta K."/>
            <person name="Inaba K."/>
        </authorList>
    </citation>
    <scope>NUCLEOTIDE SEQUENCE [LARGE SCALE GENOMIC DNA]</scope>
    <source>
        <strain evidence="3">wild type</strain>
    </source>
</reference>
<feature type="transmembrane region" description="Helical" evidence="1">
    <location>
        <begin position="115"/>
        <end position="133"/>
    </location>
</feature>
<reference evidence="3" key="4">
    <citation type="submission" date="2025-09" db="UniProtKB">
        <authorList>
            <consortium name="Ensembl"/>
        </authorList>
    </citation>
    <scope>IDENTIFICATION</scope>
</reference>
<sequence>MVDKTKCKVFCTILLCLFQLSLELAALFNPEWIVAKNATLAFVENFQNPVNPDSMDSLVKTNLLSGNESANSIGTTIAPVKKDENSIYLSAAIGLLETLIKGTTLPENREGLKGVVGFIVVSLIASFLAFYTASLC</sequence>
<dbReference type="HOGENOM" id="CLU_1874712_0_0_1"/>
<keyword evidence="2" id="KW-0732">Signal</keyword>
<evidence type="ECO:0000256" key="2">
    <source>
        <dbReference type="SAM" id="SignalP"/>
    </source>
</evidence>
<organism evidence="3 4">
    <name type="scientific">Ciona intestinalis</name>
    <name type="common">Transparent sea squirt</name>
    <name type="synonym">Ascidia intestinalis</name>
    <dbReference type="NCBI Taxonomy" id="7719"/>
    <lineage>
        <taxon>Eukaryota</taxon>
        <taxon>Metazoa</taxon>
        <taxon>Chordata</taxon>
        <taxon>Tunicata</taxon>
        <taxon>Ascidiacea</taxon>
        <taxon>Phlebobranchia</taxon>
        <taxon>Cionidae</taxon>
        <taxon>Ciona</taxon>
    </lineage>
</organism>
<keyword evidence="4" id="KW-1185">Reference proteome</keyword>
<feature type="signal peptide" evidence="2">
    <location>
        <begin position="1"/>
        <end position="26"/>
    </location>
</feature>
<reference evidence="3" key="3">
    <citation type="submission" date="2025-08" db="UniProtKB">
        <authorList>
            <consortium name="Ensembl"/>
        </authorList>
    </citation>
    <scope>IDENTIFICATION</scope>
</reference>
<dbReference type="Proteomes" id="UP000008144">
    <property type="component" value="Chromosome 11"/>
</dbReference>
<dbReference type="AlphaFoldDB" id="H2Y1X6"/>
<evidence type="ECO:0000313" key="4">
    <source>
        <dbReference type="Proteomes" id="UP000008144"/>
    </source>
</evidence>
<proteinExistence type="predicted"/>
<dbReference type="GeneTree" id="ENSGT00390000015403"/>
<feature type="chain" id="PRO_5003578310" evidence="2">
    <location>
        <begin position="27"/>
        <end position="136"/>
    </location>
</feature>
<evidence type="ECO:0000313" key="3">
    <source>
        <dbReference type="Ensembl" id="ENSCINP00000035911.1"/>
    </source>
</evidence>
<keyword evidence="1" id="KW-0472">Membrane</keyword>
<dbReference type="Ensembl" id="ENSCINT00000032867.1">
    <property type="protein sequence ID" value="ENSCINP00000035911.1"/>
    <property type="gene ID" value="ENSCING00000019262.1"/>
</dbReference>
<protein>
    <submittedName>
        <fullName evidence="3">Uncharacterized protein</fullName>
    </submittedName>
</protein>
<keyword evidence="1" id="KW-1133">Transmembrane helix</keyword>
<reference evidence="4" key="1">
    <citation type="journal article" date="2002" name="Science">
        <title>The draft genome of Ciona intestinalis: insights into chordate and vertebrate origins.</title>
        <authorList>
            <person name="Dehal P."/>
            <person name="Satou Y."/>
            <person name="Campbell R.K."/>
            <person name="Chapman J."/>
            <person name="Degnan B."/>
            <person name="De Tomaso A."/>
            <person name="Davidson B."/>
            <person name="Di Gregorio A."/>
            <person name="Gelpke M."/>
            <person name="Goodstein D.M."/>
            <person name="Harafuji N."/>
            <person name="Hastings K.E."/>
            <person name="Ho I."/>
            <person name="Hotta K."/>
            <person name="Huang W."/>
            <person name="Kawashima T."/>
            <person name="Lemaire P."/>
            <person name="Martinez D."/>
            <person name="Meinertzhagen I.A."/>
            <person name="Necula S."/>
            <person name="Nonaka M."/>
            <person name="Putnam N."/>
            <person name="Rash S."/>
            <person name="Saiga H."/>
            <person name="Satake M."/>
            <person name="Terry A."/>
            <person name="Yamada L."/>
            <person name="Wang H.G."/>
            <person name="Awazu S."/>
            <person name="Azumi K."/>
            <person name="Boore J."/>
            <person name="Branno M."/>
            <person name="Chin-Bow S."/>
            <person name="DeSantis R."/>
            <person name="Doyle S."/>
            <person name="Francino P."/>
            <person name="Keys D.N."/>
            <person name="Haga S."/>
            <person name="Hayashi H."/>
            <person name="Hino K."/>
            <person name="Imai K.S."/>
            <person name="Inaba K."/>
            <person name="Kano S."/>
            <person name="Kobayashi K."/>
            <person name="Kobayashi M."/>
            <person name="Lee B.I."/>
            <person name="Makabe K.W."/>
            <person name="Manohar C."/>
            <person name="Matassi G."/>
            <person name="Medina M."/>
            <person name="Mochizuki Y."/>
            <person name="Mount S."/>
            <person name="Morishita T."/>
            <person name="Miura S."/>
            <person name="Nakayama A."/>
            <person name="Nishizaka S."/>
            <person name="Nomoto H."/>
            <person name="Ohta F."/>
            <person name="Oishi K."/>
            <person name="Rigoutsos I."/>
            <person name="Sano M."/>
            <person name="Sasaki A."/>
            <person name="Sasakura Y."/>
            <person name="Shoguchi E."/>
            <person name="Shin-i T."/>
            <person name="Spagnuolo A."/>
            <person name="Stainier D."/>
            <person name="Suzuki M.M."/>
            <person name="Tassy O."/>
            <person name="Takatori N."/>
            <person name="Tokuoka M."/>
            <person name="Yagi K."/>
            <person name="Yoshizaki F."/>
            <person name="Wada S."/>
            <person name="Zhang C."/>
            <person name="Hyatt P.D."/>
            <person name="Larimer F."/>
            <person name="Detter C."/>
            <person name="Doggett N."/>
            <person name="Glavina T."/>
            <person name="Hawkins T."/>
            <person name="Richardson P."/>
            <person name="Lucas S."/>
            <person name="Kohara Y."/>
            <person name="Levine M."/>
            <person name="Satoh N."/>
            <person name="Rokhsar D.S."/>
        </authorList>
    </citation>
    <scope>NUCLEOTIDE SEQUENCE [LARGE SCALE GENOMIC DNA]</scope>
</reference>
<evidence type="ECO:0000256" key="1">
    <source>
        <dbReference type="SAM" id="Phobius"/>
    </source>
</evidence>